<evidence type="ECO:0000313" key="2">
    <source>
        <dbReference type="EMBL" id="SFI68542.1"/>
    </source>
</evidence>
<accession>A0A1I3K7Q0</accession>
<dbReference type="EMBL" id="FORF01000005">
    <property type="protein sequence ID" value="SFI68542.1"/>
    <property type="molecule type" value="Genomic_DNA"/>
</dbReference>
<feature type="transmembrane region" description="Helical" evidence="1">
    <location>
        <begin position="20"/>
        <end position="41"/>
    </location>
</feature>
<reference evidence="3" key="1">
    <citation type="submission" date="2016-10" db="EMBL/GenBank/DDBJ databases">
        <authorList>
            <person name="Varghese N."/>
            <person name="Submissions S."/>
        </authorList>
    </citation>
    <scope>NUCLEOTIDE SEQUENCE [LARGE SCALE GENOMIC DNA]</scope>
    <source>
        <strain evidence="3">DSM 21857</strain>
    </source>
</reference>
<keyword evidence="1" id="KW-0812">Transmembrane</keyword>
<keyword evidence="3" id="KW-1185">Reference proteome</keyword>
<evidence type="ECO:0000256" key="1">
    <source>
        <dbReference type="SAM" id="Phobius"/>
    </source>
</evidence>
<keyword evidence="1" id="KW-0472">Membrane</keyword>
<evidence type="ECO:0000313" key="3">
    <source>
        <dbReference type="Proteomes" id="UP000242763"/>
    </source>
</evidence>
<dbReference type="STRING" id="1121003.SAMN03080618_01087"/>
<name>A0A1I3K7Q0_9HYPH</name>
<gene>
    <name evidence="2" type="ORF">SAMN03080618_01087</name>
</gene>
<dbReference type="AlphaFoldDB" id="A0A1I3K7Q0"/>
<dbReference type="Proteomes" id="UP000242763">
    <property type="component" value="Unassembled WGS sequence"/>
</dbReference>
<proteinExistence type="predicted"/>
<organism evidence="2 3">
    <name type="scientific">Aquamicrobium aerolatum DSM 21857</name>
    <dbReference type="NCBI Taxonomy" id="1121003"/>
    <lineage>
        <taxon>Bacteria</taxon>
        <taxon>Pseudomonadati</taxon>
        <taxon>Pseudomonadota</taxon>
        <taxon>Alphaproteobacteria</taxon>
        <taxon>Hyphomicrobiales</taxon>
        <taxon>Phyllobacteriaceae</taxon>
        <taxon>Aerobium</taxon>
    </lineage>
</organism>
<sequence>MDESVQKTCWGVTAKAAIGFAGIILLAWLFSGSANAAALIIC</sequence>
<protein>
    <submittedName>
        <fullName evidence="2">Uncharacterized protein</fullName>
    </submittedName>
</protein>
<keyword evidence="1" id="KW-1133">Transmembrane helix</keyword>